<accession>A0ABY2JFR5</accession>
<evidence type="ECO:0000313" key="2">
    <source>
        <dbReference type="Proteomes" id="UP000297851"/>
    </source>
</evidence>
<reference evidence="1 2" key="1">
    <citation type="submission" date="2019-03" db="EMBL/GenBank/DDBJ databases">
        <title>Genomics of glacier-inhabiting Cryobacterium strains.</title>
        <authorList>
            <person name="Liu Q."/>
            <person name="Xin Y.-H."/>
        </authorList>
    </citation>
    <scope>NUCLEOTIDE SEQUENCE [LARGE SCALE GENOMIC DNA]</scope>
    <source>
        <strain evidence="1 2">TMT2-16</strain>
    </source>
</reference>
<proteinExistence type="predicted"/>
<protein>
    <submittedName>
        <fullName evidence="1">Uncharacterized protein</fullName>
    </submittedName>
</protein>
<dbReference type="RefSeq" id="WP_134372595.1">
    <property type="nucleotide sequence ID" value="NZ_SOGO01000016.1"/>
</dbReference>
<comment type="caution">
    <text evidence="1">The sequence shown here is derived from an EMBL/GenBank/DDBJ whole genome shotgun (WGS) entry which is preliminary data.</text>
</comment>
<evidence type="ECO:0000313" key="1">
    <source>
        <dbReference type="EMBL" id="TFD04822.1"/>
    </source>
</evidence>
<keyword evidence="2" id="KW-1185">Reference proteome</keyword>
<gene>
    <name evidence="1" type="ORF">E3T25_04720</name>
</gene>
<name>A0ABY2JFR5_9MICO</name>
<dbReference type="EMBL" id="SOGO01000016">
    <property type="protein sequence ID" value="TFD04822.1"/>
    <property type="molecule type" value="Genomic_DNA"/>
</dbReference>
<organism evidence="1 2">
    <name type="scientific">Cryobacterium sandaracinum</name>
    <dbReference type="NCBI Taxonomy" id="1259247"/>
    <lineage>
        <taxon>Bacteria</taxon>
        <taxon>Bacillati</taxon>
        <taxon>Actinomycetota</taxon>
        <taxon>Actinomycetes</taxon>
        <taxon>Micrococcales</taxon>
        <taxon>Microbacteriaceae</taxon>
        <taxon>Cryobacterium</taxon>
    </lineage>
</organism>
<sequence>MARWADYQMITTIAAKIGGPRILALAVAGTGALLYKGGEVGVKFTVRKAKEAKKKFDARAQEAAESHLFSVTADVQAGGGLTLRAGDEFRVLARDADAILIRVLGDATTPYYMSGELLASVSDFSFDGE</sequence>
<dbReference type="Proteomes" id="UP000297851">
    <property type="component" value="Unassembled WGS sequence"/>
</dbReference>